<dbReference type="PANTHER" id="PTHR43643">
    <property type="entry name" value="HISTIDINOL-PHOSPHATE AMINOTRANSFERASE 2"/>
    <property type="match status" value="1"/>
</dbReference>
<evidence type="ECO:0000259" key="12">
    <source>
        <dbReference type="Pfam" id="PF00155"/>
    </source>
</evidence>
<evidence type="ECO:0000256" key="7">
    <source>
        <dbReference type="ARBA" id="ARBA00022679"/>
    </source>
</evidence>
<keyword evidence="6 11" id="KW-0028">Amino-acid biosynthesis</keyword>
<evidence type="ECO:0000256" key="11">
    <source>
        <dbReference type="HAMAP-Rule" id="MF_01023"/>
    </source>
</evidence>
<dbReference type="GO" id="GO:0030170">
    <property type="term" value="F:pyridoxal phosphate binding"/>
    <property type="evidence" value="ECO:0007669"/>
    <property type="project" value="InterPro"/>
</dbReference>
<evidence type="ECO:0000256" key="2">
    <source>
        <dbReference type="ARBA" id="ARBA00005011"/>
    </source>
</evidence>
<dbReference type="RefSeq" id="WP_184770336.1">
    <property type="nucleotide sequence ID" value="NZ_JACHGI010000007.1"/>
</dbReference>
<keyword evidence="7 11" id="KW-0808">Transferase</keyword>
<dbReference type="EC" id="2.6.1.9" evidence="11"/>
<comment type="catalytic activity">
    <reaction evidence="10 11">
        <text>L-histidinol phosphate + 2-oxoglutarate = 3-(imidazol-4-yl)-2-oxopropyl phosphate + L-glutamate</text>
        <dbReference type="Rhea" id="RHEA:23744"/>
        <dbReference type="ChEBI" id="CHEBI:16810"/>
        <dbReference type="ChEBI" id="CHEBI:29985"/>
        <dbReference type="ChEBI" id="CHEBI:57766"/>
        <dbReference type="ChEBI" id="CHEBI:57980"/>
        <dbReference type="EC" id="2.6.1.9"/>
    </reaction>
</comment>
<dbReference type="InterPro" id="IPR015421">
    <property type="entry name" value="PyrdxlP-dep_Trfase_major"/>
</dbReference>
<keyword evidence="9 11" id="KW-0368">Histidine biosynthesis</keyword>
<dbReference type="UniPathway" id="UPA00031">
    <property type="reaction ID" value="UER00012"/>
</dbReference>
<comment type="subunit">
    <text evidence="4 11">Homodimer.</text>
</comment>
<evidence type="ECO:0000256" key="5">
    <source>
        <dbReference type="ARBA" id="ARBA00022576"/>
    </source>
</evidence>
<organism evidence="13 14">
    <name type="scientific">Aminobacter carboxidus</name>
    <dbReference type="NCBI Taxonomy" id="376165"/>
    <lineage>
        <taxon>Bacteria</taxon>
        <taxon>Pseudomonadati</taxon>
        <taxon>Pseudomonadota</taxon>
        <taxon>Alphaproteobacteria</taxon>
        <taxon>Hyphomicrobiales</taxon>
        <taxon>Phyllobacteriaceae</taxon>
        <taxon>Aminobacter</taxon>
    </lineage>
</organism>
<comment type="similarity">
    <text evidence="3 11">Belongs to the class-II pyridoxal-phosphate-dependent aminotransferase family. Histidinol-phosphate aminotransferase subfamily.</text>
</comment>
<dbReference type="InterPro" id="IPR015422">
    <property type="entry name" value="PyrdxlP-dep_Trfase_small"/>
</dbReference>
<dbReference type="Pfam" id="PF00155">
    <property type="entry name" value="Aminotran_1_2"/>
    <property type="match status" value="1"/>
</dbReference>
<accession>A0A8E1WIW5</accession>
<keyword evidence="5 11" id="KW-0032">Aminotransferase</keyword>
<dbReference type="NCBIfam" id="TIGR01141">
    <property type="entry name" value="hisC"/>
    <property type="match status" value="1"/>
</dbReference>
<comment type="cofactor">
    <cofactor evidence="1 11">
        <name>pyridoxal 5'-phosphate</name>
        <dbReference type="ChEBI" id="CHEBI:597326"/>
    </cofactor>
</comment>
<dbReference type="InterPro" id="IPR005861">
    <property type="entry name" value="HisP_aminotrans"/>
</dbReference>
<dbReference type="InterPro" id="IPR001917">
    <property type="entry name" value="Aminotrans_II_pyridoxalP_BS"/>
</dbReference>
<feature type="domain" description="Aminotransferase class I/classII large" evidence="12">
    <location>
        <begin position="42"/>
        <end position="363"/>
    </location>
</feature>
<dbReference type="PROSITE" id="PS00599">
    <property type="entry name" value="AA_TRANSFER_CLASS_2"/>
    <property type="match status" value="1"/>
</dbReference>
<evidence type="ECO:0000256" key="3">
    <source>
        <dbReference type="ARBA" id="ARBA00007970"/>
    </source>
</evidence>
<dbReference type="InterPro" id="IPR015424">
    <property type="entry name" value="PyrdxlP-dep_Trfase"/>
</dbReference>
<comment type="caution">
    <text evidence="13">The sequence shown here is derived from an EMBL/GenBank/DDBJ whole genome shotgun (WGS) entry which is preliminary data.</text>
</comment>
<evidence type="ECO:0000256" key="6">
    <source>
        <dbReference type="ARBA" id="ARBA00022605"/>
    </source>
</evidence>
<dbReference type="InterPro" id="IPR004839">
    <property type="entry name" value="Aminotransferase_I/II_large"/>
</dbReference>
<protein>
    <recommendedName>
        <fullName evidence="11">Histidinol-phosphate aminotransferase</fullName>
        <ecNumber evidence="11">2.6.1.9</ecNumber>
    </recommendedName>
    <alternativeName>
        <fullName evidence="11">Imidazole acetol-phosphate transaminase</fullName>
    </alternativeName>
</protein>
<feature type="modified residue" description="N6-(pyridoxal phosphate)lysine" evidence="11">
    <location>
        <position position="230"/>
    </location>
</feature>
<reference evidence="13 14" key="1">
    <citation type="submission" date="2020-08" db="EMBL/GenBank/DDBJ databases">
        <title>Genomic Encyclopedia of Type Strains, Phase IV (KMG-IV): sequencing the most valuable type-strain genomes for metagenomic binning, comparative biology and taxonomic classification.</title>
        <authorList>
            <person name="Goeker M."/>
        </authorList>
    </citation>
    <scope>NUCLEOTIDE SEQUENCE [LARGE SCALE GENOMIC DNA]</scope>
    <source>
        <strain evidence="13 14">DSM 17454</strain>
    </source>
</reference>
<evidence type="ECO:0000256" key="9">
    <source>
        <dbReference type="ARBA" id="ARBA00023102"/>
    </source>
</evidence>
<dbReference type="PANTHER" id="PTHR43643:SF6">
    <property type="entry name" value="HISTIDINOL-PHOSPHATE AMINOTRANSFERASE"/>
    <property type="match status" value="1"/>
</dbReference>
<evidence type="ECO:0000256" key="10">
    <source>
        <dbReference type="ARBA" id="ARBA00047481"/>
    </source>
</evidence>
<dbReference type="SUPFAM" id="SSF53383">
    <property type="entry name" value="PLP-dependent transferases"/>
    <property type="match status" value="1"/>
</dbReference>
<comment type="pathway">
    <text evidence="2 11">Amino-acid biosynthesis; L-histidine biosynthesis; L-histidine from 5-phospho-alpha-D-ribose 1-diphosphate: step 7/9.</text>
</comment>
<sequence length="391" mass="42013">MQSVQQNVLSPRQEVAALPTYNAGISAAVARRISGREGIAALASNENPYGASPIIAAALGALMPSRYSDPASGALRQALSEKLGTVPNRIVCGNGSEELIAALCRAYLQKGDTVLTISPCFGLHEIEPLAAGAQVIKVPMTNAFDYDVDALMHELARKPKIVFISSPSNPVGTAMSRPELDRLLDAVQPGTLFVLDEAYFELVAPGYPDGLKVLTPRPNLNWVVLRTFSKAYGLAGLRVGYGISSDEEIARAMRATLTPFNVNAAAQAAAVAALQDDDWMHEATAKIRYDRSVLADHLREMRVRVVPSQANFLFLDLNTEAAPVARALLQKGIIVKPWMEAGYTNFLRVSIGTAGDNERFAQELGRALGPCLAETRGNFDQKAGVRKALRG</sequence>
<dbReference type="EMBL" id="JACHGI010000007">
    <property type="protein sequence ID" value="MBB6467967.1"/>
    <property type="molecule type" value="Genomic_DNA"/>
</dbReference>
<dbReference type="GO" id="GO:0000105">
    <property type="term" value="P:L-histidine biosynthetic process"/>
    <property type="evidence" value="ECO:0007669"/>
    <property type="project" value="UniProtKB-UniRule"/>
</dbReference>
<dbReference type="AlphaFoldDB" id="A0A8E1WIW5"/>
<dbReference type="InterPro" id="IPR050106">
    <property type="entry name" value="HistidinolP_aminotransfase"/>
</dbReference>
<proteinExistence type="inferred from homology"/>
<dbReference type="Proteomes" id="UP000532373">
    <property type="component" value="Unassembled WGS sequence"/>
</dbReference>
<evidence type="ECO:0000313" key="13">
    <source>
        <dbReference type="EMBL" id="MBB6467967.1"/>
    </source>
</evidence>
<keyword evidence="8 11" id="KW-0663">Pyridoxal phosphate</keyword>
<gene>
    <name evidence="11" type="primary">hisC</name>
    <name evidence="13" type="ORF">HNQ96_003850</name>
</gene>
<evidence type="ECO:0000313" key="14">
    <source>
        <dbReference type="Proteomes" id="UP000532373"/>
    </source>
</evidence>
<dbReference type="CDD" id="cd00609">
    <property type="entry name" value="AAT_like"/>
    <property type="match status" value="1"/>
</dbReference>
<evidence type="ECO:0000256" key="4">
    <source>
        <dbReference type="ARBA" id="ARBA00011738"/>
    </source>
</evidence>
<dbReference type="Gene3D" id="3.90.1150.10">
    <property type="entry name" value="Aspartate Aminotransferase, domain 1"/>
    <property type="match status" value="1"/>
</dbReference>
<dbReference type="Gene3D" id="3.40.640.10">
    <property type="entry name" value="Type I PLP-dependent aspartate aminotransferase-like (Major domain)"/>
    <property type="match status" value="1"/>
</dbReference>
<evidence type="ECO:0000256" key="1">
    <source>
        <dbReference type="ARBA" id="ARBA00001933"/>
    </source>
</evidence>
<dbReference type="GO" id="GO:0004400">
    <property type="term" value="F:histidinol-phosphate transaminase activity"/>
    <property type="evidence" value="ECO:0007669"/>
    <property type="project" value="UniProtKB-UniRule"/>
</dbReference>
<name>A0A8E1WIW5_9HYPH</name>
<evidence type="ECO:0000256" key="8">
    <source>
        <dbReference type="ARBA" id="ARBA00022898"/>
    </source>
</evidence>
<dbReference type="HAMAP" id="MF_01023">
    <property type="entry name" value="HisC_aminotrans_2"/>
    <property type="match status" value="1"/>
</dbReference>